<comment type="caution">
    <text evidence="2">The sequence shown here is derived from an EMBL/GenBank/DDBJ whole genome shotgun (WGS) entry which is preliminary data.</text>
</comment>
<name>A0A3M8LB88_9MICO</name>
<evidence type="ECO:0000313" key="2">
    <source>
        <dbReference type="EMBL" id="RNE62219.1"/>
    </source>
</evidence>
<protein>
    <recommendedName>
        <fullName evidence="4">PH domain-containing protein</fullName>
    </recommendedName>
</protein>
<keyword evidence="1" id="KW-0472">Membrane</keyword>
<keyword evidence="1" id="KW-0812">Transmembrane</keyword>
<reference evidence="2 3" key="1">
    <citation type="submission" date="2018-11" db="EMBL/GenBank/DDBJ databases">
        <title>Cryobacterium sp. nov., isolated from rhizosphere soil of lettuce.</title>
        <authorList>
            <person name="Wang Y."/>
        </authorList>
    </citation>
    <scope>NUCLEOTIDE SEQUENCE [LARGE SCALE GENOMIC DNA]</scope>
    <source>
        <strain evidence="2 3">NEAU-85</strain>
    </source>
</reference>
<accession>A0A3M8LB88</accession>
<organism evidence="2 3">
    <name type="scientific">Cryobacterium tepidiphilum</name>
    <dbReference type="NCBI Taxonomy" id="2486026"/>
    <lineage>
        <taxon>Bacteria</taxon>
        <taxon>Bacillati</taxon>
        <taxon>Actinomycetota</taxon>
        <taxon>Actinomycetes</taxon>
        <taxon>Micrococcales</taxon>
        <taxon>Microbacteriaceae</taxon>
        <taxon>Cryobacterium</taxon>
    </lineage>
</organism>
<keyword evidence="3" id="KW-1185">Reference proteome</keyword>
<evidence type="ECO:0000313" key="3">
    <source>
        <dbReference type="Proteomes" id="UP000279859"/>
    </source>
</evidence>
<sequence>MPDRGSPFSAPEPISGQTLRPHAPIVKQWAVAVIAFVAPILVALYWLSVPNGNWPAVLAAHLSLTAVAAIGAVSYSLVSLTVDPAGIRRRDGLGRVRSIPADDMGRLLQVQLSRTVSSPPQLRLFVLGADHRLLAHMHGAFWSSRSLEAVVDALPVPMERIDEPMTLAQFNHEWPGLLCATELRFLPSPDDDDDDALARPTL</sequence>
<gene>
    <name evidence="2" type="ORF">EEJ31_09045</name>
</gene>
<dbReference type="EMBL" id="RDSR01000013">
    <property type="protein sequence ID" value="RNE62219.1"/>
    <property type="molecule type" value="Genomic_DNA"/>
</dbReference>
<evidence type="ECO:0000256" key="1">
    <source>
        <dbReference type="SAM" id="Phobius"/>
    </source>
</evidence>
<dbReference type="RefSeq" id="WP_123045984.1">
    <property type="nucleotide sequence ID" value="NZ_RDSR01000013.1"/>
</dbReference>
<keyword evidence="1" id="KW-1133">Transmembrane helix</keyword>
<evidence type="ECO:0008006" key="4">
    <source>
        <dbReference type="Google" id="ProtNLM"/>
    </source>
</evidence>
<proteinExistence type="predicted"/>
<dbReference type="OrthoDB" id="5116324at2"/>
<feature type="transmembrane region" description="Helical" evidence="1">
    <location>
        <begin position="54"/>
        <end position="80"/>
    </location>
</feature>
<dbReference type="Proteomes" id="UP000279859">
    <property type="component" value="Unassembled WGS sequence"/>
</dbReference>
<dbReference type="AlphaFoldDB" id="A0A3M8LB88"/>
<feature type="transmembrane region" description="Helical" evidence="1">
    <location>
        <begin position="29"/>
        <end position="48"/>
    </location>
</feature>